<evidence type="ECO:0000256" key="1">
    <source>
        <dbReference type="SAM" id="MobiDB-lite"/>
    </source>
</evidence>
<evidence type="ECO:0000313" key="3">
    <source>
        <dbReference type="Proteomes" id="UP000815325"/>
    </source>
</evidence>
<sequence length="371" mass="40155">MQPPRPSFPSTLATPSSAAKQCSALLLPRSSASLGAAAGLTAGRRDWPQSLYRRVVDEAVPALEISWYDVAQRPDGQTFVALCRLLDNAYPPRTFPFTLSGLDNASALILHLVHRVWCGTPEDQVLTAGYLTTQLRLPGVAHLLTLQSAAPVALPPQPVSTAPPAAIAGSAPAHRDAGRSAQQAPILPMPPGGHSSQPERQPRRFQWRRTDPSATVDLPEPAAREAATKGQQEVQRQPLGRDPQPRQPPQHGPRPEAADHREGPKRTEQQQGIRGSKGEKRIRDDAHDGVLPKRRGNPVEPRPRGSSPAARHKPRQPESPGDHHSRSAATSPIRQSSKRPHTEKRQQEGPPKAVARRPASGGQGWPLDPDL</sequence>
<proteinExistence type="predicted"/>
<dbReference type="EMBL" id="MU069514">
    <property type="protein sequence ID" value="KAF5840432.1"/>
    <property type="molecule type" value="Genomic_DNA"/>
</dbReference>
<feature type="compositionally biased region" description="Basic and acidic residues" evidence="1">
    <location>
        <begin position="253"/>
        <end position="268"/>
    </location>
</feature>
<comment type="caution">
    <text evidence="2">The sequence shown here is derived from an EMBL/GenBank/DDBJ whole genome shotgun (WGS) entry which is preliminary data.</text>
</comment>
<dbReference type="Proteomes" id="UP000815325">
    <property type="component" value="Unassembled WGS sequence"/>
</dbReference>
<keyword evidence="3" id="KW-1185">Reference proteome</keyword>
<reference evidence="2" key="1">
    <citation type="submission" date="2017-08" db="EMBL/GenBank/DDBJ databases">
        <authorList>
            <person name="Polle J.E."/>
            <person name="Barry K."/>
            <person name="Cushman J."/>
            <person name="Schmutz J."/>
            <person name="Tran D."/>
            <person name="Hathwaick L.T."/>
            <person name="Yim W.C."/>
            <person name="Jenkins J."/>
            <person name="Mckie-Krisberg Z.M."/>
            <person name="Prochnik S."/>
            <person name="Lindquist E."/>
            <person name="Dockter R.B."/>
            <person name="Adam C."/>
            <person name="Molina H."/>
            <person name="Bunkerborg J."/>
            <person name="Jin E."/>
            <person name="Buchheim M."/>
            <person name="Magnuson J."/>
        </authorList>
    </citation>
    <scope>NUCLEOTIDE SEQUENCE</scope>
    <source>
        <strain evidence="2">CCAP 19/18</strain>
    </source>
</reference>
<name>A0ABQ7H0Q1_DUNSA</name>
<accession>A0ABQ7H0Q1</accession>
<organism evidence="2 3">
    <name type="scientific">Dunaliella salina</name>
    <name type="common">Green alga</name>
    <name type="synonym">Protococcus salinus</name>
    <dbReference type="NCBI Taxonomy" id="3046"/>
    <lineage>
        <taxon>Eukaryota</taxon>
        <taxon>Viridiplantae</taxon>
        <taxon>Chlorophyta</taxon>
        <taxon>core chlorophytes</taxon>
        <taxon>Chlorophyceae</taxon>
        <taxon>CS clade</taxon>
        <taxon>Chlamydomonadales</taxon>
        <taxon>Dunaliellaceae</taxon>
        <taxon>Dunaliella</taxon>
    </lineage>
</organism>
<feature type="compositionally biased region" description="Basic and acidic residues" evidence="1">
    <location>
        <begin position="276"/>
        <end position="291"/>
    </location>
</feature>
<feature type="region of interest" description="Disordered" evidence="1">
    <location>
        <begin position="155"/>
        <end position="371"/>
    </location>
</feature>
<feature type="compositionally biased region" description="Low complexity" evidence="1">
    <location>
        <begin position="162"/>
        <end position="172"/>
    </location>
</feature>
<protein>
    <submittedName>
        <fullName evidence="2">Uncharacterized protein</fullName>
    </submittedName>
</protein>
<gene>
    <name evidence="2" type="ORF">DUNSADRAFT_16809</name>
</gene>
<evidence type="ECO:0000313" key="2">
    <source>
        <dbReference type="EMBL" id="KAF5840432.1"/>
    </source>
</evidence>